<dbReference type="GO" id="GO:0044781">
    <property type="term" value="P:bacterial-type flagellum organization"/>
    <property type="evidence" value="ECO:0007669"/>
    <property type="project" value="UniProtKB-KW"/>
</dbReference>
<reference evidence="4 5" key="1">
    <citation type="submission" date="2013-08" db="EMBL/GenBank/DDBJ databases">
        <authorList>
            <person name="Huang J."/>
            <person name="Wang G."/>
        </authorList>
    </citation>
    <scope>NUCLEOTIDE SEQUENCE [LARGE SCALE GENOMIC DNA]</scope>
    <source>
        <strain evidence="4 5">JSM 072002</strain>
    </source>
</reference>
<dbReference type="EMBL" id="AVPG01000002">
    <property type="protein sequence ID" value="KGX88444.1"/>
    <property type="molecule type" value="Genomic_DNA"/>
</dbReference>
<dbReference type="Pfam" id="PF03963">
    <property type="entry name" value="FlgD"/>
    <property type="match status" value="1"/>
</dbReference>
<gene>
    <name evidence="4" type="ORF">N784_07195</name>
</gene>
<evidence type="ECO:0000256" key="1">
    <source>
        <dbReference type="ARBA" id="ARBA00010577"/>
    </source>
</evidence>
<feature type="compositionally biased region" description="Acidic residues" evidence="3">
    <location>
        <begin position="155"/>
        <end position="174"/>
    </location>
</feature>
<dbReference type="eggNOG" id="COG1843">
    <property type="taxonomic scope" value="Bacteria"/>
</dbReference>
<keyword evidence="2" id="KW-1005">Bacterial flagellum biogenesis</keyword>
<evidence type="ECO:0000256" key="3">
    <source>
        <dbReference type="SAM" id="MobiDB-lite"/>
    </source>
</evidence>
<name>A0A0A5G8R6_9BACI</name>
<keyword evidence="5" id="KW-1185">Reference proteome</keyword>
<dbReference type="AlphaFoldDB" id="A0A0A5G8R6"/>
<accession>A0A0A5G8R6</accession>
<evidence type="ECO:0000256" key="2">
    <source>
        <dbReference type="ARBA" id="ARBA00022795"/>
    </source>
</evidence>
<protein>
    <recommendedName>
        <fullName evidence="6">Flagellar basal body rod modification protein FlgD</fullName>
    </recommendedName>
</protein>
<sequence>MSNMIPTQYLQERQKQTPAPQQAGATFNNNAVLGKDDFLKLLMTQLQHQDPTSPMDDKALVQQMTSFAMLEQVTQLSSTMNDLTVLVAYEPVAQYSHMIGKYVTYDVRNDEGEVTDTKSSEVVSVSMKDTLVFLELANGEKINVHEISSVHNEEVEIEDDDEGETDQSEVPQEE</sequence>
<feature type="region of interest" description="Disordered" evidence="3">
    <location>
        <begin position="149"/>
        <end position="174"/>
    </location>
</feature>
<dbReference type="STRING" id="1385512.N784_07195"/>
<feature type="region of interest" description="Disordered" evidence="3">
    <location>
        <begin position="1"/>
        <end position="23"/>
    </location>
</feature>
<comment type="caution">
    <text evidence="4">The sequence shown here is derived from an EMBL/GenBank/DDBJ whole genome shotgun (WGS) entry which is preliminary data.</text>
</comment>
<organism evidence="4 5">
    <name type="scientific">Pontibacillus litoralis JSM 072002</name>
    <dbReference type="NCBI Taxonomy" id="1385512"/>
    <lineage>
        <taxon>Bacteria</taxon>
        <taxon>Bacillati</taxon>
        <taxon>Bacillota</taxon>
        <taxon>Bacilli</taxon>
        <taxon>Bacillales</taxon>
        <taxon>Bacillaceae</taxon>
        <taxon>Pontibacillus</taxon>
    </lineage>
</organism>
<dbReference type="InterPro" id="IPR005648">
    <property type="entry name" value="FlgD"/>
</dbReference>
<evidence type="ECO:0008006" key="6">
    <source>
        <dbReference type="Google" id="ProtNLM"/>
    </source>
</evidence>
<evidence type="ECO:0000313" key="5">
    <source>
        <dbReference type="Proteomes" id="UP000030401"/>
    </source>
</evidence>
<dbReference type="Proteomes" id="UP000030401">
    <property type="component" value="Unassembled WGS sequence"/>
</dbReference>
<dbReference type="OrthoDB" id="280334at2"/>
<proteinExistence type="inferred from homology"/>
<comment type="similarity">
    <text evidence="1">Belongs to the FlgD family.</text>
</comment>
<evidence type="ECO:0000313" key="4">
    <source>
        <dbReference type="EMBL" id="KGX88444.1"/>
    </source>
</evidence>